<feature type="binding site" evidence="7">
    <location>
        <position position="185"/>
    </location>
    <ligand>
        <name>ATP</name>
        <dbReference type="ChEBI" id="CHEBI:30616"/>
    </ligand>
</feature>
<dbReference type="Pfam" id="PF00069">
    <property type="entry name" value="Pkinase"/>
    <property type="match status" value="1"/>
</dbReference>
<protein>
    <recommendedName>
        <fullName evidence="12">Protein kinase domain-containing protein</fullName>
    </recommendedName>
</protein>
<keyword evidence="5 7" id="KW-0067">ATP-binding</keyword>
<dbReference type="InterPro" id="IPR030616">
    <property type="entry name" value="Aur-like"/>
</dbReference>
<evidence type="ECO:0000256" key="8">
    <source>
        <dbReference type="PIRSR" id="PIRSR630616-3"/>
    </source>
</evidence>
<dbReference type="Proteomes" id="UP001465755">
    <property type="component" value="Unassembled WGS sequence"/>
</dbReference>
<evidence type="ECO:0000256" key="10">
    <source>
        <dbReference type="RuleBase" id="RU000304"/>
    </source>
</evidence>
<dbReference type="GO" id="GO:0005524">
    <property type="term" value="F:ATP binding"/>
    <property type="evidence" value="ECO:0007669"/>
    <property type="project" value="UniProtKB-UniRule"/>
</dbReference>
<keyword evidence="14" id="KW-1185">Reference proteome</keyword>
<feature type="compositionally biased region" description="Low complexity" evidence="11">
    <location>
        <begin position="258"/>
        <end position="274"/>
    </location>
</feature>
<evidence type="ECO:0000256" key="6">
    <source>
        <dbReference type="PIRSR" id="PIRSR630616-1"/>
    </source>
</evidence>
<feature type="cross-link" description="Glycyl lysine isopeptide (Lys-Gly) (interchain with G-Cter in SUMO2)" evidence="8">
    <location>
        <position position="169"/>
    </location>
</feature>
<dbReference type="PROSITE" id="PS50011">
    <property type="entry name" value="PROTEIN_KINASE_DOM"/>
    <property type="match status" value="1"/>
</dbReference>
<comment type="similarity">
    <text evidence="10">Belongs to the protein kinase superfamily.</text>
</comment>
<dbReference type="InterPro" id="IPR017441">
    <property type="entry name" value="Protein_kinase_ATP_BS"/>
</dbReference>
<sequence>MLLLSSFPDVRQSVRTMQDDPFQWRSSDCPFLSLRPEDFTDRCVIGRGRGSTVYSAKCAALGGRPFAIKIYSKDSVSSSKLKAIRREASLMVYTTRKQVPHVTRLYGAFQDESQIWLVMELGQGGDLLQRFLKEGRIMSEARVCQRVAMPLLAALKSLHELNIIHRDVKLENIFLTAKNEVLLGDFGLSMSTKQELAVSPVGTVEYMAPEVVTLPHQDELMSGAVLVDDLVPCTNRVDIWALGVTVYELLAGRLPFTGRTSRRSSTTSRRGASGPCPSPSHHRDRRVVEQASLKPSFSAQGREELNARSTTDGQPLTMAQHAGSLANLSTSQSFGPLSVSQSYASDTSCCSEHLAKPPSRLQISSNTLSTASQKGAALLDASNKGAAGQQEGLHRPLASPLGDERKTIPANWPDQSKDCADPTAAPVMPSPRRRLATSLSKRMKNLLWSKDNAVRMKGR</sequence>
<dbReference type="SUPFAM" id="SSF56112">
    <property type="entry name" value="Protein kinase-like (PK-like)"/>
    <property type="match status" value="1"/>
</dbReference>
<dbReference type="EMBL" id="JALJOQ010000033">
    <property type="protein sequence ID" value="KAK9807170.1"/>
    <property type="molecule type" value="Genomic_DNA"/>
</dbReference>
<organism evidence="13 14">
    <name type="scientific">Symbiochloris irregularis</name>
    <dbReference type="NCBI Taxonomy" id="706552"/>
    <lineage>
        <taxon>Eukaryota</taxon>
        <taxon>Viridiplantae</taxon>
        <taxon>Chlorophyta</taxon>
        <taxon>core chlorophytes</taxon>
        <taxon>Trebouxiophyceae</taxon>
        <taxon>Trebouxiales</taxon>
        <taxon>Trebouxiaceae</taxon>
        <taxon>Symbiochloris</taxon>
    </lineage>
</organism>
<comment type="caution">
    <text evidence="13">The sequence shown here is derived from an EMBL/GenBank/DDBJ whole genome shotgun (WGS) entry which is preliminary data.</text>
</comment>
<dbReference type="PROSITE" id="PS00108">
    <property type="entry name" value="PROTEIN_KINASE_ST"/>
    <property type="match status" value="1"/>
</dbReference>
<evidence type="ECO:0000313" key="14">
    <source>
        <dbReference type="Proteomes" id="UP001465755"/>
    </source>
</evidence>
<evidence type="ECO:0000256" key="1">
    <source>
        <dbReference type="ARBA" id="ARBA00022527"/>
    </source>
</evidence>
<keyword evidence="2" id="KW-0808">Transferase</keyword>
<name>A0AAW1PFJ8_9CHLO</name>
<evidence type="ECO:0000256" key="2">
    <source>
        <dbReference type="ARBA" id="ARBA00022679"/>
    </source>
</evidence>
<evidence type="ECO:0000256" key="4">
    <source>
        <dbReference type="ARBA" id="ARBA00022777"/>
    </source>
</evidence>
<gene>
    <name evidence="13" type="ORF">WJX73_003400</name>
</gene>
<feature type="domain" description="Protein kinase" evidence="12">
    <location>
        <begin position="39"/>
        <end position="317"/>
    </location>
</feature>
<feature type="binding site" evidence="7">
    <location>
        <begin position="171"/>
        <end position="172"/>
    </location>
    <ligand>
        <name>ATP</name>
        <dbReference type="ChEBI" id="CHEBI:30616"/>
    </ligand>
</feature>
<proteinExistence type="inferred from homology"/>
<evidence type="ECO:0000256" key="7">
    <source>
        <dbReference type="PIRSR" id="PIRSR630616-2"/>
    </source>
</evidence>
<feature type="region of interest" description="Disordered" evidence="11">
    <location>
        <begin position="258"/>
        <end position="315"/>
    </location>
</feature>
<evidence type="ECO:0000256" key="5">
    <source>
        <dbReference type="ARBA" id="ARBA00022840"/>
    </source>
</evidence>
<keyword evidence="4" id="KW-0418">Kinase</keyword>
<feature type="region of interest" description="Disordered" evidence="11">
    <location>
        <begin position="382"/>
        <end position="442"/>
    </location>
</feature>
<dbReference type="InterPro" id="IPR008271">
    <property type="entry name" value="Ser/Thr_kinase_AS"/>
</dbReference>
<feature type="active site" description="Proton acceptor" evidence="6">
    <location>
        <position position="167"/>
    </location>
</feature>
<dbReference type="PANTHER" id="PTHR24350">
    <property type="entry name" value="SERINE/THREONINE-PROTEIN KINASE IAL-RELATED"/>
    <property type="match status" value="1"/>
</dbReference>
<keyword evidence="3 7" id="KW-0547">Nucleotide-binding</keyword>
<feature type="binding site" evidence="7 9">
    <location>
        <position position="69"/>
    </location>
    <ligand>
        <name>ATP</name>
        <dbReference type="ChEBI" id="CHEBI:30616"/>
    </ligand>
</feature>
<evidence type="ECO:0000256" key="11">
    <source>
        <dbReference type="SAM" id="MobiDB-lite"/>
    </source>
</evidence>
<dbReference type="GO" id="GO:0004674">
    <property type="term" value="F:protein serine/threonine kinase activity"/>
    <property type="evidence" value="ECO:0007669"/>
    <property type="project" value="UniProtKB-KW"/>
</dbReference>
<keyword evidence="1 10" id="KW-0723">Serine/threonine-protein kinase</keyword>
<dbReference type="InterPro" id="IPR000719">
    <property type="entry name" value="Prot_kinase_dom"/>
</dbReference>
<dbReference type="SMART" id="SM00220">
    <property type="entry name" value="S_TKc"/>
    <property type="match status" value="1"/>
</dbReference>
<evidence type="ECO:0000259" key="12">
    <source>
        <dbReference type="PROSITE" id="PS50011"/>
    </source>
</evidence>
<dbReference type="PROSITE" id="PS00107">
    <property type="entry name" value="PROTEIN_KINASE_ATP"/>
    <property type="match status" value="1"/>
</dbReference>
<accession>A0AAW1PFJ8</accession>
<evidence type="ECO:0000256" key="9">
    <source>
        <dbReference type="PROSITE-ProRule" id="PRU10141"/>
    </source>
</evidence>
<reference evidence="13 14" key="1">
    <citation type="journal article" date="2024" name="Nat. Commun.">
        <title>Phylogenomics reveals the evolutionary origins of lichenization in chlorophyte algae.</title>
        <authorList>
            <person name="Puginier C."/>
            <person name="Libourel C."/>
            <person name="Otte J."/>
            <person name="Skaloud P."/>
            <person name="Haon M."/>
            <person name="Grisel S."/>
            <person name="Petersen M."/>
            <person name="Berrin J.G."/>
            <person name="Delaux P.M."/>
            <person name="Dal Grande F."/>
            <person name="Keller J."/>
        </authorList>
    </citation>
    <scope>NUCLEOTIDE SEQUENCE [LARGE SCALE GENOMIC DNA]</scope>
    <source>
        <strain evidence="13 14">SAG 2036</strain>
    </source>
</reference>
<evidence type="ECO:0000256" key="3">
    <source>
        <dbReference type="ARBA" id="ARBA00022741"/>
    </source>
</evidence>
<dbReference type="AlphaFoldDB" id="A0AAW1PFJ8"/>
<feature type="binding site" evidence="7">
    <location>
        <position position="49"/>
    </location>
    <ligand>
        <name>ATP</name>
        <dbReference type="ChEBI" id="CHEBI:30616"/>
    </ligand>
</feature>
<dbReference type="InterPro" id="IPR011009">
    <property type="entry name" value="Kinase-like_dom_sf"/>
</dbReference>
<evidence type="ECO:0000313" key="13">
    <source>
        <dbReference type="EMBL" id="KAK9807170.1"/>
    </source>
</evidence>
<dbReference type="Gene3D" id="1.10.510.10">
    <property type="entry name" value="Transferase(Phosphotransferase) domain 1"/>
    <property type="match status" value="1"/>
</dbReference>